<protein>
    <submittedName>
        <fullName evidence="2">Helix-turn-helix domain-containing protein</fullName>
    </submittedName>
</protein>
<dbReference type="RefSeq" id="WP_210897363.1">
    <property type="nucleotide sequence ID" value="NZ_CP071696.1"/>
</dbReference>
<gene>
    <name evidence="2" type="ORF">G127AT_12485</name>
</gene>
<name>A0A975IN06_9MICO</name>
<keyword evidence="3" id="KW-1185">Reference proteome</keyword>
<organism evidence="2 3">
    <name type="scientific">Agromyces archimandritae</name>
    <dbReference type="NCBI Taxonomy" id="2781962"/>
    <lineage>
        <taxon>Bacteria</taxon>
        <taxon>Bacillati</taxon>
        <taxon>Actinomycetota</taxon>
        <taxon>Actinomycetes</taxon>
        <taxon>Micrococcales</taxon>
        <taxon>Microbacteriaceae</taxon>
        <taxon>Agromyces</taxon>
    </lineage>
</organism>
<proteinExistence type="predicted"/>
<feature type="domain" description="Helix-turn-helix" evidence="1">
    <location>
        <begin position="15"/>
        <end position="55"/>
    </location>
</feature>
<reference evidence="2" key="1">
    <citation type="submission" date="2021-03" db="EMBL/GenBank/DDBJ databases">
        <title>Agromyces archimandritus sp. nov., isolated from the cockroach Archimandrita tessellata.</title>
        <authorList>
            <person name="Guzman J."/>
            <person name="Ortuzar M."/>
            <person name="Poehlein A."/>
            <person name="Daniel R."/>
            <person name="Trujillo M."/>
            <person name="Vilcinskas A."/>
        </authorList>
    </citation>
    <scope>NUCLEOTIDE SEQUENCE</scope>
    <source>
        <strain evidence="2">G127AT</strain>
    </source>
</reference>
<dbReference type="EMBL" id="CP071696">
    <property type="protein sequence ID" value="QTX04102.1"/>
    <property type="molecule type" value="Genomic_DNA"/>
</dbReference>
<dbReference type="InterPro" id="IPR041657">
    <property type="entry name" value="HTH_17"/>
</dbReference>
<accession>A0A975IN06</accession>
<evidence type="ECO:0000313" key="2">
    <source>
        <dbReference type="EMBL" id="QTX04102.1"/>
    </source>
</evidence>
<dbReference type="Proteomes" id="UP000671914">
    <property type="component" value="Chromosome"/>
</dbReference>
<dbReference type="AlphaFoldDB" id="A0A975IN06"/>
<evidence type="ECO:0000313" key="3">
    <source>
        <dbReference type="Proteomes" id="UP000671914"/>
    </source>
</evidence>
<dbReference type="KEGG" id="aarc:G127AT_12485"/>
<evidence type="ECO:0000259" key="1">
    <source>
        <dbReference type="Pfam" id="PF12728"/>
    </source>
</evidence>
<sequence>MTSGDVTAIVTDVTMTPEAYAAATAVSLRTVRRWLRDGELPGARKVDGAWMIPASSRRTPAAGVERHGDMSGVVTLSSRLDELPALLPLDLAAVLLGTTIYALRRHRDYFGVVPVGPRGSLVVPQSTIRRLRG</sequence>
<dbReference type="Pfam" id="PF12728">
    <property type="entry name" value="HTH_17"/>
    <property type="match status" value="1"/>
</dbReference>